<name>A0A5C3L1E9_COPMA</name>
<dbReference type="GO" id="GO:0030428">
    <property type="term" value="C:cell septum"/>
    <property type="evidence" value="ECO:0007669"/>
    <property type="project" value="TreeGrafter"/>
</dbReference>
<keyword evidence="7" id="KW-0961">Cell wall biogenesis/degradation</keyword>
<evidence type="ECO:0000256" key="10">
    <source>
        <dbReference type="SAM" id="MobiDB-lite"/>
    </source>
</evidence>
<evidence type="ECO:0000256" key="11">
    <source>
        <dbReference type="SAM" id="Phobius"/>
    </source>
</evidence>
<dbReference type="EMBL" id="ML210174">
    <property type="protein sequence ID" value="TFK26540.1"/>
    <property type="molecule type" value="Genomic_DNA"/>
</dbReference>
<evidence type="ECO:0000256" key="6">
    <source>
        <dbReference type="ARBA" id="ARBA00023136"/>
    </source>
</evidence>
<feature type="transmembrane region" description="Helical" evidence="11">
    <location>
        <begin position="802"/>
        <end position="823"/>
    </location>
</feature>
<evidence type="ECO:0000256" key="7">
    <source>
        <dbReference type="ARBA" id="ARBA00023316"/>
    </source>
</evidence>
<evidence type="ECO:0000313" key="13">
    <source>
        <dbReference type="EMBL" id="TFK26540.1"/>
    </source>
</evidence>
<feature type="domain" description="Chitin synthase N-terminal" evidence="12">
    <location>
        <begin position="312"/>
        <end position="376"/>
    </location>
</feature>
<dbReference type="Pfam" id="PF01644">
    <property type="entry name" value="Chitin_synth_1"/>
    <property type="match status" value="1"/>
</dbReference>
<dbReference type="PANTHER" id="PTHR22914">
    <property type="entry name" value="CHITIN SYNTHASE"/>
    <property type="match status" value="1"/>
</dbReference>
<dbReference type="InterPro" id="IPR004835">
    <property type="entry name" value="Chitin_synth"/>
</dbReference>
<keyword evidence="3" id="KW-0808">Transferase</keyword>
<feature type="compositionally biased region" description="Polar residues" evidence="10">
    <location>
        <begin position="9"/>
        <end position="22"/>
    </location>
</feature>
<feature type="transmembrane region" description="Helical" evidence="11">
    <location>
        <begin position="835"/>
        <end position="855"/>
    </location>
</feature>
<dbReference type="EC" id="2.4.1.16" evidence="2"/>
<dbReference type="AlphaFoldDB" id="A0A5C3L1E9"/>
<dbReference type="PANTHER" id="PTHR22914:SF38">
    <property type="entry name" value="CHITIN SYNTHASE 2"/>
    <property type="match status" value="1"/>
</dbReference>
<evidence type="ECO:0000313" key="14">
    <source>
        <dbReference type="Proteomes" id="UP000307440"/>
    </source>
</evidence>
<feature type="compositionally biased region" description="Basic and acidic residues" evidence="10">
    <location>
        <begin position="51"/>
        <end position="61"/>
    </location>
</feature>
<evidence type="ECO:0000256" key="8">
    <source>
        <dbReference type="ARBA" id="ARBA00024009"/>
    </source>
</evidence>
<evidence type="ECO:0000256" key="9">
    <source>
        <dbReference type="ARBA" id="ARBA00048014"/>
    </source>
</evidence>
<feature type="transmembrane region" description="Helical" evidence="11">
    <location>
        <begin position="1008"/>
        <end position="1036"/>
    </location>
</feature>
<comment type="catalytic activity">
    <reaction evidence="9">
        <text>[(1-&gt;4)-N-acetyl-beta-D-glucosaminyl](n) + UDP-N-acetyl-alpha-D-glucosamine = [(1-&gt;4)-N-acetyl-beta-D-glucosaminyl](n+1) + UDP + H(+)</text>
        <dbReference type="Rhea" id="RHEA:16637"/>
        <dbReference type="Rhea" id="RHEA-COMP:9593"/>
        <dbReference type="Rhea" id="RHEA-COMP:9595"/>
        <dbReference type="ChEBI" id="CHEBI:15378"/>
        <dbReference type="ChEBI" id="CHEBI:17029"/>
        <dbReference type="ChEBI" id="CHEBI:57705"/>
        <dbReference type="ChEBI" id="CHEBI:58223"/>
        <dbReference type="EC" id="2.4.1.16"/>
    </reaction>
</comment>
<dbReference type="GO" id="GO:0004100">
    <property type="term" value="F:chitin synthase activity"/>
    <property type="evidence" value="ECO:0007669"/>
    <property type="project" value="UniProtKB-EC"/>
</dbReference>
<keyword evidence="5 11" id="KW-1133">Transmembrane helix</keyword>
<feature type="region of interest" description="Disordered" evidence="10">
    <location>
        <begin position="1"/>
        <end position="81"/>
    </location>
</feature>
<dbReference type="CDD" id="cd04190">
    <property type="entry name" value="Chitin_synth_C"/>
    <property type="match status" value="1"/>
</dbReference>
<feature type="compositionally biased region" description="Low complexity" evidence="10">
    <location>
        <begin position="71"/>
        <end position="81"/>
    </location>
</feature>
<comment type="function">
    <text evidence="8">Polymerizes chitin, a structural polymer of the cell wall and septum, by transferring the sugar moiety of UDP-GlcNAc to the non-reducing end of the growing chitin polymer.</text>
</comment>
<evidence type="ECO:0000259" key="12">
    <source>
        <dbReference type="Pfam" id="PF08407"/>
    </source>
</evidence>
<proteinExistence type="predicted"/>
<feature type="transmembrane region" description="Helical" evidence="11">
    <location>
        <begin position="867"/>
        <end position="884"/>
    </location>
</feature>
<dbReference type="Pfam" id="PF08407">
    <property type="entry name" value="Chitin_synth_1N"/>
    <property type="match status" value="1"/>
</dbReference>
<reference evidence="13 14" key="1">
    <citation type="journal article" date="2019" name="Nat. Ecol. Evol.">
        <title>Megaphylogeny resolves global patterns of mushroom evolution.</title>
        <authorList>
            <person name="Varga T."/>
            <person name="Krizsan K."/>
            <person name="Foldi C."/>
            <person name="Dima B."/>
            <person name="Sanchez-Garcia M."/>
            <person name="Sanchez-Ramirez S."/>
            <person name="Szollosi G.J."/>
            <person name="Szarkandi J.G."/>
            <person name="Papp V."/>
            <person name="Albert L."/>
            <person name="Andreopoulos W."/>
            <person name="Angelini C."/>
            <person name="Antonin V."/>
            <person name="Barry K.W."/>
            <person name="Bougher N.L."/>
            <person name="Buchanan P."/>
            <person name="Buyck B."/>
            <person name="Bense V."/>
            <person name="Catcheside P."/>
            <person name="Chovatia M."/>
            <person name="Cooper J."/>
            <person name="Damon W."/>
            <person name="Desjardin D."/>
            <person name="Finy P."/>
            <person name="Geml J."/>
            <person name="Haridas S."/>
            <person name="Hughes K."/>
            <person name="Justo A."/>
            <person name="Karasinski D."/>
            <person name="Kautmanova I."/>
            <person name="Kiss B."/>
            <person name="Kocsube S."/>
            <person name="Kotiranta H."/>
            <person name="LaButti K.M."/>
            <person name="Lechner B.E."/>
            <person name="Liimatainen K."/>
            <person name="Lipzen A."/>
            <person name="Lukacs Z."/>
            <person name="Mihaltcheva S."/>
            <person name="Morgado L.N."/>
            <person name="Niskanen T."/>
            <person name="Noordeloos M.E."/>
            <person name="Ohm R.A."/>
            <person name="Ortiz-Santana B."/>
            <person name="Ovrebo C."/>
            <person name="Racz N."/>
            <person name="Riley R."/>
            <person name="Savchenko A."/>
            <person name="Shiryaev A."/>
            <person name="Soop K."/>
            <person name="Spirin V."/>
            <person name="Szebenyi C."/>
            <person name="Tomsovsky M."/>
            <person name="Tulloss R.E."/>
            <person name="Uehling J."/>
            <person name="Grigoriev I.V."/>
            <person name="Vagvolgyi C."/>
            <person name="Papp T."/>
            <person name="Martin F.M."/>
            <person name="Miettinen O."/>
            <person name="Hibbett D.S."/>
            <person name="Nagy L.G."/>
        </authorList>
    </citation>
    <scope>NUCLEOTIDE SEQUENCE [LARGE SCALE GENOMIC DNA]</scope>
    <source>
        <strain evidence="13 14">CBS 121175</strain>
    </source>
</reference>
<evidence type="ECO:0000256" key="5">
    <source>
        <dbReference type="ARBA" id="ARBA00022989"/>
    </source>
</evidence>
<gene>
    <name evidence="13" type="ORF">FA15DRAFT_755037</name>
</gene>
<protein>
    <recommendedName>
        <fullName evidence="2">chitin synthase</fullName>
        <ecNumber evidence="2">2.4.1.16</ecNumber>
    </recommendedName>
</protein>
<keyword evidence="6 11" id="KW-0472">Membrane</keyword>
<dbReference type="GO" id="GO:0016020">
    <property type="term" value="C:membrane"/>
    <property type="evidence" value="ECO:0007669"/>
    <property type="project" value="UniProtKB-SubCell"/>
</dbReference>
<keyword evidence="3" id="KW-0328">Glycosyltransferase</keyword>
<keyword evidence="4 11" id="KW-0812">Transmembrane</keyword>
<dbReference type="SUPFAM" id="SSF53448">
    <property type="entry name" value="Nucleotide-diphospho-sugar transferases"/>
    <property type="match status" value="1"/>
</dbReference>
<evidence type="ECO:0000256" key="1">
    <source>
        <dbReference type="ARBA" id="ARBA00004141"/>
    </source>
</evidence>
<evidence type="ECO:0000256" key="3">
    <source>
        <dbReference type="ARBA" id="ARBA00022676"/>
    </source>
</evidence>
<dbReference type="GO" id="GO:0071944">
    <property type="term" value="C:cell periphery"/>
    <property type="evidence" value="ECO:0007669"/>
    <property type="project" value="TreeGrafter"/>
</dbReference>
<dbReference type="Proteomes" id="UP000307440">
    <property type="component" value="Unassembled WGS sequence"/>
</dbReference>
<feature type="transmembrane region" description="Helical" evidence="11">
    <location>
        <begin position="972"/>
        <end position="996"/>
    </location>
</feature>
<feature type="transmembrane region" description="Helical" evidence="11">
    <location>
        <begin position="768"/>
        <end position="790"/>
    </location>
</feature>
<dbReference type="GO" id="GO:0071555">
    <property type="term" value="P:cell wall organization"/>
    <property type="evidence" value="ECO:0007669"/>
    <property type="project" value="UniProtKB-KW"/>
</dbReference>
<comment type="subcellular location">
    <subcellularLocation>
        <location evidence="1">Membrane</location>
        <topology evidence="1">Multi-pass membrane protein</topology>
    </subcellularLocation>
</comment>
<feature type="compositionally biased region" description="Low complexity" evidence="10">
    <location>
        <begin position="169"/>
        <end position="186"/>
    </location>
</feature>
<evidence type="ECO:0000256" key="2">
    <source>
        <dbReference type="ARBA" id="ARBA00012543"/>
    </source>
</evidence>
<feature type="region of interest" description="Disordered" evidence="10">
    <location>
        <begin position="166"/>
        <end position="195"/>
    </location>
</feature>
<organism evidence="13 14">
    <name type="scientific">Coprinopsis marcescibilis</name>
    <name type="common">Agaric fungus</name>
    <name type="synonym">Psathyrella marcescibilis</name>
    <dbReference type="NCBI Taxonomy" id="230819"/>
    <lineage>
        <taxon>Eukaryota</taxon>
        <taxon>Fungi</taxon>
        <taxon>Dikarya</taxon>
        <taxon>Basidiomycota</taxon>
        <taxon>Agaricomycotina</taxon>
        <taxon>Agaricomycetes</taxon>
        <taxon>Agaricomycetidae</taxon>
        <taxon>Agaricales</taxon>
        <taxon>Agaricineae</taxon>
        <taxon>Psathyrellaceae</taxon>
        <taxon>Coprinopsis</taxon>
    </lineage>
</organism>
<accession>A0A5C3L1E9</accession>
<evidence type="ECO:0000256" key="4">
    <source>
        <dbReference type="ARBA" id="ARBA00022692"/>
    </source>
</evidence>
<sequence>MPKRKPVPSTETPTNDNASQPADRNVKRYSLTDAPVLPPITSGSGNDSYDDIAKAVEELLHRNSGGSQRSQPEYHQQQEHQPLPQYQPFHDIRRSASTVSLSEAAEMQQTYRPYQPGQYLEPIITGETLQLQQESTVGAPSTIQEPQDPFYDPTTPIGPTSEYTYTEGYHPPSQHSHSSQLSYDSDATYAGAPPEIDHFRHDTEAYASGLNSGINYRPPRSRSPTPAVDDEDYYIVNDESVHYTGAGDIEKMMYNQSDPYLGGYSGSSDTHHIVYDPEPETPKSSMYSLPETPLETRHFGPAPTGRILRRHKSKKRVQLTNGNLVVDLKVPPKLVLPRKGEPETMHTRYTAVTCDPDEFEKKGFFLRQNETGRRTELFIVITMYNEDEVLFCRTLYGVMRNISHLCTRKNSQTWGPNAWEKVVVCIVSDGRKKIHPRVLDCLTLLGVYQPGDHMKNMVNNKEVTAHLFEYTTSFALDPNLHFRYPDKGIVPTQIIFCMKEKNQKKINSHRWFFNAFAPMLQPNVCILLDVGTMPGKTSIYKLWKTFDLNSNVAGACGEIAAYKGKNWSLLMNPLVAAQNFEYKISCILDKPTESMFGYISVLPGAFSAYRYIALQNDEHGVGPLASYFKGEVLHGRDTDIFTSNMYLAEDRILCFELVAKKNCNWILKYVKGAIGETDVPDALPEFISQRRRWLNGSFFAATYAIAHVGQVMRSGHSFARKLMLLIETLYNIINLVFSWFSLGNFYLFFIVLTTSVEDASFGLKGIEYFNIIVQFFLSAMVIACFLVSMGNTPKAAQWKYKLVTIVFGVLMVYLMCTSILVAIQAGKQRGTTNDVMLFSVLITYGLYAFSSLLAFDPWHMFTSFIPYLLLSPTYINVLNIYAFANLDDISWGTKQDAEPETDLGAVMQDSHSQVDLEMHTEPADIDSIYEDAIGNLRDRVPVDNGKGKPIQSIAEREHAAKDYYADVRTNVLLAWVLSNGLLLVVIFSGGGSAGTFAPEGAMTRTKGYLVFILAFTAITNLIRFIGSTLYLLAWLVTG</sequence>
<dbReference type="STRING" id="230819.A0A5C3L1E9"/>
<keyword evidence="14" id="KW-1185">Reference proteome</keyword>
<dbReference type="GO" id="GO:0006031">
    <property type="term" value="P:chitin biosynthetic process"/>
    <property type="evidence" value="ECO:0007669"/>
    <property type="project" value="TreeGrafter"/>
</dbReference>
<dbReference type="OrthoDB" id="26569at2759"/>
<dbReference type="InterPro" id="IPR029044">
    <property type="entry name" value="Nucleotide-diphossugar_trans"/>
</dbReference>
<feature type="transmembrane region" description="Helical" evidence="11">
    <location>
        <begin position="732"/>
        <end position="756"/>
    </location>
</feature>
<dbReference type="InterPro" id="IPR013616">
    <property type="entry name" value="Chitin_synth_N"/>
</dbReference>
<feature type="region of interest" description="Disordered" evidence="10">
    <location>
        <begin position="209"/>
        <end position="229"/>
    </location>
</feature>